<evidence type="ECO:0000313" key="1">
    <source>
        <dbReference type="EMBL" id="SLN54797.1"/>
    </source>
</evidence>
<dbReference type="AlphaFoldDB" id="A0A1Y5T342"/>
<dbReference type="Proteomes" id="UP000193077">
    <property type="component" value="Unassembled WGS sequence"/>
</dbReference>
<proteinExistence type="predicted"/>
<accession>A0A1Y5T342</accession>
<gene>
    <name evidence="1" type="ORF">TRL7639_02912</name>
</gene>
<keyword evidence="2" id="KW-1185">Reference proteome</keyword>
<name>A0A1Y5T342_9RHOB</name>
<reference evidence="1 2" key="1">
    <citation type="submission" date="2017-03" db="EMBL/GenBank/DDBJ databases">
        <authorList>
            <person name="Afonso C.L."/>
            <person name="Miller P.J."/>
            <person name="Scott M.A."/>
            <person name="Spackman E."/>
            <person name="Goraichik I."/>
            <person name="Dimitrov K.M."/>
            <person name="Suarez D.L."/>
            <person name="Swayne D.E."/>
        </authorList>
    </citation>
    <scope>NUCLEOTIDE SEQUENCE [LARGE SCALE GENOMIC DNA]</scope>
    <source>
        <strain evidence="1 2">CECT 7639</strain>
    </source>
</reference>
<dbReference type="EMBL" id="FWFO01000002">
    <property type="protein sequence ID" value="SLN54797.1"/>
    <property type="molecule type" value="Genomic_DNA"/>
</dbReference>
<organism evidence="1 2">
    <name type="scientific">Falsiruegeria litorea R37</name>
    <dbReference type="NCBI Taxonomy" id="1200284"/>
    <lineage>
        <taxon>Bacteria</taxon>
        <taxon>Pseudomonadati</taxon>
        <taxon>Pseudomonadota</taxon>
        <taxon>Alphaproteobacteria</taxon>
        <taxon>Rhodobacterales</taxon>
        <taxon>Roseobacteraceae</taxon>
        <taxon>Falsiruegeria</taxon>
    </lineage>
</organism>
<protein>
    <submittedName>
        <fullName evidence="1">Uncharacterized protein</fullName>
    </submittedName>
</protein>
<evidence type="ECO:0000313" key="2">
    <source>
        <dbReference type="Proteomes" id="UP000193077"/>
    </source>
</evidence>
<sequence>MNLLAASSLLVQDRRDWRKPHLLWLPSALYRSYASKKGKK</sequence>